<dbReference type="OrthoDB" id="1924287at2759"/>
<accession>A0A8H3ICQ0</accession>
<dbReference type="GO" id="GO:0031146">
    <property type="term" value="P:SCF-dependent proteasomal ubiquitin-dependent protein catabolic process"/>
    <property type="evidence" value="ECO:0007669"/>
    <property type="project" value="TreeGrafter"/>
</dbReference>
<keyword evidence="4" id="KW-1185">Reference proteome</keyword>
<reference evidence="3" key="1">
    <citation type="submission" date="2021-03" db="EMBL/GenBank/DDBJ databases">
        <authorList>
            <person name="Tagirdzhanova G."/>
        </authorList>
    </citation>
    <scope>NUCLEOTIDE SEQUENCE</scope>
</reference>
<dbReference type="InterPro" id="IPR006553">
    <property type="entry name" value="Leu-rich_rpt_Cys-con_subtyp"/>
</dbReference>
<dbReference type="FunFam" id="3.80.10.10:FF:000601">
    <property type="entry name" value="DNA repair protein Rad7, protein"/>
    <property type="match status" value="1"/>
</dbReference>
<feature type="domain" description="DNA repair protein rhp7 treble clef" evidence="2">
    <location>
        <begin position="136"/>
        <end position="173"/>
    </location>
</feature>
<feature type="compositionally biased region" description="Basic and acidic residues" evidence="1">
    <location>
        <begin position="48"/>
        <end position="59"/>
    </location>
</feature>
<evidence type="ECO:0000259" key="2">
    <source>
        <dbReference type="Pfam" id="PF23550"/>
    </source>
</evidence>
<organism evidence="3 4">
    <name type="scientific">Imshaugia aleurites</name>
    <dbReference type="NCBI Taxonomy" id="172621"/>
    <lineage>
        <taxon>Eukaryota</taxon>
        <taxon>Fungi</taxon>
        <taxon>Dikarya</taxon>
        <taxon>Ascomycota</taxon>
        <taxon>Pezizomycotina</taxon>
        <taxon>Lecanoromycetes</taxon>
        <taxon>OSLEUM clade</taxon>
        <taxon>Lecanoromycetidae</taxon>
        <taxon>Lecanorales</taxon>
        <taxon>Lecanorineae</taxon>
        <taxon>Parmeliaceae</taxon>
        <taxon>Imshaugia</taxon>
    </lineage>
</organism>
<dbReference type="Proteomes" id="UP000664534">
    <property type="component" value="Unassembled WGS sequence"/>
</dbReference>
<dbReference type="SUPFAM" id="SSF52047">
    <property type="entry name" value="RNI-like"/>
    <property type="match status" value="1"/>
</dbReference>
<dbReference type="PANTHER" id="PTHR13318:SF234">
    <property type="entry name" value="RNI-LIKE PROTEIN"/>
    <property type="match status" value="1"/>
</dbReference>
<sequence>MVFDYFPPVAITMAGRRAANNQIRGPQSALTDFLASNNISAAQISADYERRQREARQQQEQEAAANGESTNQNNDEEGRVETAAQKKKRKRQQEKTLAKIKASNGSKRQKKRKDEDSDGENDDVAWDMYTKKKPLPGQLENCENCEKRFTVTAYSKTGPDGGLLCTKCSKEQEDQKKKDQKSKQQAVSRDKRRHVQSNLLDGIVQIGSKSLQELCIKVLFFIDAVNSLHAERSNSVQEVANNIHEVDEFGDLPQSLLNRLSKILSRRRVITSRTLDLFLRPDLESIDIYDCGKLETEDYVRLFSVVPKVQNLNLRNAGQFKDEVLEYVIERDVPIRYLQLEAANLVSNGKWAEFFEKCGHRLESLKLSWLDYSMDDDTFMDLIRHCPNIRRLKMKKCFRLGDVALGAITGLRQLEHLSLRLPTATTPDVLADLISSVGPGLRTLSLEGFSDADDNVLSTIHSSCTQLSKLRFTENDYCTDAGFASLFTGWSNPALAFIDLSSNRSVDYAIPDGPEDPLGLASGGFEALMGHSGSRLERLDISSCRHITYESFSKVFNGKEQYPVLKDINISFLTKIDTSVVAGMFRSCPELTKVTAFGCFNVIEVAVPKGVALIGVPNAQDSIVQEGDLDADVWQSLTM</sequence>
<feature type="region of interest" description="Disordered" evidence="1">
    <location>
        <begin position="48"/>
        <end position="125"/>
    </location>
</feature>
<protein>
    <recommendedName>
        <fullName evidence="2">DNA repair protein rhp7 treble clef domain-containing protein</fullName>
    </recommendedName>
</protein>
<evidence type="ECO:0000313" key="3">
    <source>
        <dbReference type="EMBL" id="CAF9915910.1"/>
    </source>
</evidence>
<evidence type="ECO:0000313" key="4">
    <source>
        <dbReference type="Proteomes" id="UP000664534"/>
    </source>
</evidence>
<dbReference type="GO" id="GO:0019005">
    <property type="term" value="C:SCF ubiquitin ligase complex"/>
    <property type="evidence" value="ECO:0007669"/>
    <property type="project" value="TreeGrafter"/>
</dbReference>
<proteinExistence type="predicted"/>
<gene>
    <name evidence="3" type="ORF">IMSHALPRED_002739</name>
</gene>
<dbReference type="InterPro" id="IPR056451">
    <property type="entry name" value="Znf_Tbcl_Rhp7"/>
</dbReference>
<comment type="caution">
    <text evidence="3">The sequence shown here is derived from an EMBL/GenBank/DDBJ whole genome shotgun (WGS) entry which is preliminary data.</text>
</comment>
<name>A0A8H3ICQ0_9LECA</name>
<dbReference type="SMART" id="SM00367">
    <property type="entry name" value="LRR_CC"/>
    <property type="match status" value="4"/>
</dbReference>
<feature type="region of interest" description="Disordered" evidence="1">
    <location>
        <begin position="171"/>
        <end position="193"/>
    </location>
</feature>
<dbReference type="InterPro" id="IPR032675">
    <property type="entry name" value="LRR_dom_sf"/>
</dbReference>
<dbReference type="AlphaFoldDB" id="A0A8H3ICQ0"/>
<evidence type="ECO:0000256" key="1">
    <source>
        <dbReference type="SAM" id="MobiDB-lite"/>
    </source>
</evidence>
<dbReference type="EMBL" id="CAJPDT010000015">
    <property type="protein sequence ID" value="CAF9915910.1"/>
    <property type="molecule type" value="Genomic_DNA"/>
</dbReference>
<dbReference type="Pfam" id="PF23550">
    <property type="entry name" value="zf_Tbcl_Rhp7"/>
    <property type="match status" value="1"/>
</dbReference>
<dbReference type="Gene3D" id="3.80.10.10">
    <property type="entry name" value="Ribonuclease Inhibitor"/>
    <property type="match status" value="2"/>
</dbReference>
<dbReference type="PANTHER" id="PTHR13318">
    <property type="entry name" value="PARTNER OF PAIRED, ISOFORM B-RELATED"/>
    <property type="match status" value="1"/>
</dbReference>
<feature type="compositionally biased region" description="Acidic residues" evidence="1">
    <location>
        <begin position="116"/>
        <end position="125"/>
    </location>
</feature>